<feature type="transmembrane region" description="Helical" evidence="6">
    <location>
        <begin position="21"/>
        <end position="37"/>
    </location>
</feature>
<sequence>MADETVDGKRRNASRTGPNPTVYAQLAGIVLVWGANWPLMKLALVDIGPLAFCAVRLVGTVVSVAALSPILRFPLLPHRGERLMLAVVGLLQVAAMMGLSNIGLQFVTPGRASVLAYTMQMWALPLGFLLLGERITRRKATAALLAFAGVVVFFNPTLVNWNDTNALIGNGFLLGCAASWALGATLYRRRVWRTPFWTQTLWQITASAVALVPLALLTESGHPIHWSWSLTTIIAYNCLIATGLGYWWWGKALSVMPASQAGQIVCLVPVTALLLSAVFYHEPLNLGVLLSVALIGGGIVLTARAR</sequence>
<dbReference type="Pfam" id="PF00892">
    <property type="entry name" value="EamA"/>
    <property type="match status" value="2"/>
</dbReference>
<dbReference type="InterPro" id="IPR050638">
    <property type="entry name" value="AA-Vitamin_Transporters"/>
</dbReference>
<evidence type="ECO:0000313" key="9">
    <source>
        <dbReference type="Proteomes" id="UP000280346"/>
    </source>
</evidence>
<protein>
    <submittedName>
        <fullName evidence="8">DMT family transporter</fullName>
    </submittedName>
</protein>
<dbReference type="EMBL" id="RZIJ01000002">
    <property type="protein sequence ID" value="RUQ75095.1"/>
    <property type="molecule type" value="Genomic_DNA"/>
</dbReference>
<dbReference type="PANTHER" id="PTHR32322">
    <property type="entry name" value="INNER MEMBRANE TRANSPORTER"/>
    <property type="match status" value="1"/>
</dbReference>
<keyword evidence="4 6" id="KW-1133">Transmembrane helix</keyword>
<keyword evidence="9" id="KW-1185">Reference proteome</keyword>
<gene>
    <name evidence="8" type="ORF">EJ913_04380</name>
</gene>
<evidence type="ECO:0000259" key="7">
    <source>
        <dbReference type="Pfam" id="PF00892"/>
    </source>
</evidence>
<dbReference type="RefSeq" id="WP_126995143.1">
    <property type="nucleotide sequence ID" value="NZ_CP173190.1"/>
</dbReference>
<feature type="transmembrane region" description="Helical" evidence="6">
    <location>
        <begin position="228"/>
        <end position="249"/>
    </location>
</feature>
<evidence type="ECO:0000256" key="3">
    <source>
        <dbReference type="ARBA" id="ARBA00022692"/>
    </source>
</evidence>
<accession>A0A3S0WXK7</accession>
<feature type="transmembrane region" description="Helical" evidence="6">
    <location>
        <begin position="143"/>
        <end position="161"/>
    </location>
</feature>
<name>A0A3S0WXK7_9PROT</name>
<feature type="transmembrane region" description="Helical" evidence="6">
    <location>
        <begin position="167"/>
        <end position="187"/>
    </location>
</feature>
<feature type="transmembrane region" description="Helical" evidence="6">
    <location>
        <begin position="286"/>
        <end position="303"/>
    </location>
</feature>
<dbReference type="OrthoDB" id="7850605at2"/>
<evidence type="ECO:0000256" key="1">
    <source>
        <dbReference type="ARBA" id="ARBA00004651"/>
    </source>
</evidence>
<dbReference type="AlphaFoldDB" id="A0A3S0WXK7"/>
<evidence type="ECO:0000256" key="4">
    <source>
        <dbReference type="ARBA" id="ARBA00022989"/>
    </source>
</evidence>
<evidence type="ECO:0000256" key="6">
    <source>
        <dbReference type="SAM" id="Phobius"/>
    </source>
</evidence>
<evidence type="ECO:0000313" key="8">
    <source>
        <dbReference type="EMBL" id="RUQ75095.1"/>
    </source>
</evidence>
<comment type="caution">
    <text evidence="8">The sequence shown here is derived from an EMBL/GenBank/DDBJ whole genome shotgun (WGS) entry which is preliminary data.</text>
</comment>
<keyword evidence="2" id="KW-1003">Cell membrane</keyword>
<keyword evidence="3 6" id="KW-0812">Transmembrane</keyword>
<feature type="transmembrane region" description="Helical" evidence="6">
    <location>
        <begin position="199"/>
        <end position="216"/>
    </location>
</feature>
<dbReference type="SUPFAM" id="SSF103481">
    <property type="entry name" value="Multidrug resistance efflux transporter EmrE"/>
    <property type="match status" value="2"/>
</dbReference>
<feature type="transmembrane region" description="Helical" evidence="6">
    <location>
        <begin position="261"/>
        <end position="280"/>
    </location>
</feature>
<feature type="transmembrane region" description="Helical" evidence="6">
    <location>
        <begin position="114"/>
        <end position="131"/>
    </location>
</feature>
<dbReference type="Gene3D" id="1.10.3730.20">
    <property type="match status" value="1"/>
</dbReference>
<evidence type="ECO:0000256" key="2">
    <source>
        <dbReference type="ARBA" id="ARBA00022475"/>
    </source>
</evidence>
<dbReference type="InterPro" id="IPR037185">
    <property type="entry name" value="EmrE-like"/>
</dbReference>
<feature type="transmembrane region" description="Helical" evidence="6">
    <location>
        <begin position="83"/>
        <end position="102"/>
    </location>
</feature>
<feature type="transmembrane region" description="Helical" evidence="6">
    <location>
        <begin position="49"/>
        <end position="71"/>
    </location>
</feature>
<feature type="domain" description="EamA" evidence="7">
    <location>
        <begin position="168"/>
        <end position="302"/>
    </location>
</feature>
<evidence type="ECO:0000256" key="5">
    <source>
        <dbReference type="ARBA" id="ARBA00023136"/>
    </source>
</evidence>
<dbReference type="Proteomes" id="UP000280346">
    <property type="component" value="Unassembled WGS sequence"/>
</dbReference>
<proteinExistence type="predicted"/>
<dbReference type="InterPro" id="IPR000620">
    <property type="entry name" value="EamA_dom"/>
</dbReference>
<reference evidence="8 9" key="1">
    <citation type="submission" date="2018-12" db="EMBL/GenBank/DDBJ databases">
        <authorList>
            <person name="Yang Y."/>
        </authorList>
    </citation>
    <scope>NUCLEOTIDE SEQUENCE [LARGE SCALE GENOMIC DNA]</scope>
    <source>
        <strain evidence="8 9">GSF71</strain>
    </source>
</reference>
<dbReference type="GO" id="GO:0005886">
    <property type="term" value="C:plasma membrane"/>
    <property type="evidence" value="ECO:0007669"/>
    <property type="project" value="UniProtKB-SubCell"/>
</dbReference>
<organism evidence="8 9">
    <name type="scientific">Azospirillum doebereinerae</name>
    <dbReference type="NCBI Taxonomy" id="92933"/>
    <lineage>
        <taxon>Bacteria</taxon>
        <taxon>Pseudomonadati</taxon>
        <taxon>Pseudomonadota</taxon>
        <taxon>Alphaproteobacteria</taxon>
        <taxon>Rhodospirillales</taxon>
        <taxon>Azospirillaceae</taxon>
        <taxon>Azospirillum</taxon>
    </lineage>
</organism>
<keyword evidence="5 6" id="KW-0472">Membrane</keyword>
<feature type="domain" description="EamA" evidence="7">
    <location>
        <begin position="27"/>
        <end position="153"/>
    </location>
</feature>
<comment type="subcellular location">
    <subcellularLocation>
        <location evidence="1">Cell membrane</location>
        <topology evidence="1">Multi-pass membrane protein</topology>
    </subcellularLocation>
</comment>
<dbReference type="PANTHER" id="PTHR32322:SF18">
    <property type="entry name" value="S-ADENOSYLMETHIONINE_S-ADENOSYLHOMOCYSTEINE TRANSPORTER"/>
    <property type="match status" value="1"/>
</dbReference>